<dbReference type="Proteomes" id="UP001164746">
    <property type="component" value="Chromosome 1"/>
</dbReference>
<reference evidence="2" key="1">
    <citation type="submission" date="2022-11" db="EMBL/GenBank/DDBJ databases">
        <title>Centuries of genome instability and evolution in soft-shell clam transmissible cancer (bioRxiv).</title>
        <authorList>
            <person name="Hart S.F.M."/>
            <person name="Yonemitsu M.A."/>
            <person name="Giersch R.M."/>
            <person name="Beal B.F."/>
            <person name="Arriagada G."/>
            <person name="Davis B.W."/>
            <person name="Ostrander E.A."/>
            <person name="Goff S.P."/>
            <person name="Metzger M.J."/>
        </authorList>
    </citation>
    <scope>NUCLEOTIDE SEQUENCE</scope>
    <source>
        <strain evidence="2">MELC-2E11</strain>
        <tissue evidence="2">Siphon/mantle</tissue>
    </source>
</reference>
<accession>A0ABY7D9N6</accession>
<name>A0ABY7D9N6_MYAAR</name>
<evidence type="ECO:0000259" key="1">
    <source>
        <dbReference type="Pfam" id="PF02259"/>
    </source>
</evidence>
<dbReference type="Pfam" id="PF02259">
    <property type="entry name" value="FAT"/>
    <property type="match status" value="1"/>
</dbReference>
<feature type="domain" description="PIK-related kinase FAT" evidence="1">
    <location>
        <begin position="41"/>
        <end position="125"/>
    </location>
</feature>
<proteinExistence type="predicted"/>
<organism evidence="2 3">
    <name type="scientific">Mya arenaria</name>
    <name type="common">Soft-shell clam</name>
    <dbReference type="NCBI Taxonomy" id="6604"/>
    <lineage>
        <taxon>Eukaryota</taxon>
        <taxon>Metazoa</taxon>
        <taxon>Spiralia</taxon>
        <taxon>Lophotrochozoa</taxon>
        <taxon>Mollusca</taxon>
        <taxon>Bivalvia</taxon>
        <taxon>Autobranchia</taxon>
        <taxon>Heteroconchia</taxon>
        <taxon>Euheterodonta</taxon>
        <taxon>Imparidentia</taxon>
        <taxon>Neoheterodontei</taxon>
        <taxon>Myida</taxon>
        <taxon>Myoidea</taxon>
        <taxon>Myidae</taxon>
        <taxon>Mya</taxon>
    </lineage>
</organism>
<keyword evidence="3" id="KW-1185">Reference proteome</keyword>
<dbReference type="EMBL" id="CP111012">
    <property type="protein sequence ID" value="WAQ94364.1"/>
    <property type="molecule type" value="Genomic_DNA"/>
</dbReference>
<evidence type="ECO:0000313" key="2">
    <source>
        <dbReference type="EMBL" id="WAQ94364.1"/>
    </source>
</evidence>
<sequence length="151" mass="17385">MDICKSKLKILLSTIRCSKELNQWDHLLEYANSKGNTNPHLVLESAWRVPNWALMKDALSQVELSCPKEMAWKVNLYRGYIAICHPDDHHLNMIERLVELSSNLAIKEWRRLPHIVTHIHVPLLQLSVTLLSRSIGVFLILSTIYIAPPTD</sequence>
<gene>
    <name evidence="2" type="ORF">MAR_006835</name>
</gene>
<evidence type="ECO:0000313" key="3">
    <source>
        <dbReference type="Proteomes" id="UP001164746"/>
    </source>
</evidence>
<dbReference type="InterPro" id="IPR003151">
    <property type="entry name" value="PIK-rel_kinase_FAT"/>
</dbReference>
<protein>
    <submittedName>
        <fullName evidence="2">TRRAP-like protein</fullName>
    </submittedName>
</protein>